<evidence type="ECO:0000256" key="1">
    <source>
        <dbReference type="SAM" id="Phobius"/>
    </source>
</evidence>
<dbReference type="InterPro" id="IPR032508">
    <property type="entry name" value="FecR_C"/>
</dbReference>
<protein>
    <submittedName>
        <fullName evidence="4">Uncharacterized protein</fullName>
    </submittedName>
</protein>
<dbReference type="Gene3D" id="3.55.50.30">
    <property type="match status" value="1"/>
</dbReference>
<dbReference type="Pfam" id="PF16344">
    <property type="entry name" value="FecR_C"/>
    <property type="match status" value="1"/>
</dbReference>
<dbReference type="EMBL" id="VSSQ01002731">
    <property type="protein sequence ID" value="MPM17091.1"/>
    <property type="molecule type" value="Genomic_DNA"/>
</dbReference>
<dbReference type="FunFam" id="2.60.120.1440:FF:000001">
    <property type="entry name" value="Putative anti-sigma factor"/>
    <property type="match status" value="1"/>
</dbReference>
<evidence type="ECO:0000259" key="3">
    <source>
        <dbReference type="Pfam" id="PF16344"/>
    </source>
</evidence>
<dbReference type="AlphaFoldDB" id="A0A644XMQ5"/>
<dbReference type="Pfam" id="PF04773">
    <property type="entry name" value="FecR"/>
    <property type="match status" value="1"/>
</dbReference>
<organism evidence="4">
    <name type="scientific">bioreactor metagenome</name>
    <dbReference type="NCBI Taxonomy" id="1076179"/>
    <lineage>
        <taxon>unclassified sequences</taxon>
        <taxon>metagenomes</taxon>
        <taxon>ecological metagenomes</taxon>
    </lineage>
</organism>
<gene>
    <name evidence="4" type="ORF">SDC9_63475</name>
</gene>
<evidence type="ECO:0000313" key="4">
    <source>
        <dbReference type="EMBL" id="MPM17091.1"/>
    </source>
</evidence>
<dbReference type="InterPro" id="IPR012373">
    <property type="entry name" value="Ferrdict_sens_TM"/>
</dbReference>
<sequence length="385" mass="43700">MTDKPFTCSTFLEDKKFVQWRLLREEESDKYWLSFIKENPELEGEFNKAIRICDNIRMNEKIFADTDFLYQRILQSISTHRTNKQKRNNMIYYLSSAAAVVLLLIIGTLYIVNKNTVSTLASGEEIIGKTLPDEHITLMAGGKIITLNQDAKVQLDDRQMSYTDSSNTVKSIEVDDVQINKLIVPNGKRSSIVLTDGSEIWINSGTELTFPSTFNKKTREIHVEGEIYINVAKSNGRPFIVHTPNLEIQVFGTRFNVSAYNSEQTASVVLVNGKVQVKSAGNKQITMNPNEMVELLEGSMTKKNVDVSLYTSWVNGVFIFNRTPASELFKKVGRYYNVSFENIECDKWITGKLYLSENFNDVLSSISLLTGKKYIAEGNTIKVIK</sequence>
<keyword evidence="1" id="KW-0472">Membrane</keyword>
<dbReference type="GO" id="GO:0016989">
    <property type="term" value="F:sigma factor antagonist activity"/>
    <property type="evidence" value="ECO:0007669"/>
    <property type="project" value="TreeGrafter"/>
</dbReference>
<feature type="domain" description="FecR protein" evidence="2">
    <location>
        <begin position="184"/>
        <end position="276"/>
    </location>
</feature>
<comment type="caution">
    <text evidence="4">The sequence shown here is derived from an EMBL/GenBank/DDBJ whole genome shotgun (WGS) entry which is preliminary data.</text>
</comment>
<keyword evidence="1" id="KW-0812">Transmembrane</keyword>
<feature type="domain" description="Protein FecR C-terminal" evidence="3">
    <location>
        <begin position="318"/>
        <end position="383"/>
    </location>
</feature>
<dbReference type="Gene3D" id="2.60.120.1440">
    <property type="match status" value="1"/>
</dbReference>
<accession>A0A644XMQ5</accession>
<evidence type="ECO:0000259" key="2">
    <source>
        <dbReference type="Pfam" id="PF04773"/>
    </source>
</evidence>
<feature type="transmembrane region" description="Helical" evidence="1">
    <location>
        <begin position="91"/>
        <end position="112"/>
    </location>
</feature>
<name>A0A644XMQ5_9ZZZZ</name>
<keyword evidence="1" id="KW-1133">Transmembrane helix</keyword>
<reference evidence="4" key="1">
    <citation type="submission" date="2019-08" db="EMBL/GenBank/DDBJ databases">
        <authorList>
            <person name="Kucharzyk K."/>
            <person name="Murdoch R.W."/>
            <person name="Higgins S."/>
            <person name="Loffler F."/>
        </authorList>
    </citation>
    <scope>NUCLEOTIDE SEQUENCE</scope>
</reference>
<dbReference type="PANTHER" id="PTHR30273:SF2">
    <property type="entry name" value="PROTEIN FECR"/>
    <property type="match status" value="1"/>
</dbReference>
<dbReference type="InterPro" id="IPR006860">
    <property type="entry name" value="FecR"/>
</dbReference>
<dbReference type="PANTHER" id="PTHR30273">
    <property type="entry name" value="PERIPLASMIC SIGNAL SENSOR AND SIGMA FACTOR ACTIVATOR FECR-RELATED"/>
    <property type="match status" value="1"/>
</dbReference>
<proteinExistence type="predicted"/>